<dbReference type="OrthoDB" id="6996126at2"/>
<keyword evidence="2" id="KW-1185">Reference proteome</keyword>
<gene>
    <name evidence="1" type="ORF">BLL37_04965</name>
</gene>
<name>A0A1V2JT93_PSEAZ</name>
<protein>
    <recommendedName>
        <fullName evidence="3">Fis family transcriptional regulator</fullName>
    </recommendedName>
</protein>
<reference evidence="1 2" key="1">
    <citation type="submission" date="2016-10" db="EMBL/GenBank/DDBJ databases">
        <title>Pseudomonas lactis sp. nov. and Pseudomonas paralactis sp. nov., isolated from bovine raw milk.</title>
        <authorList>
            <person name="Von Neubeck M."/>
            <person name="Huptas C."/>
            <person name="Glueck C."/>
            <person name="Krewinkel M."/>
            <person name="Stoeckel M."/>
            <person name="Stressler T."/>
            <person name="Fischer L."/>
            <person name="Hinrichs J."/>
            <person name="Scherer S."/>
            <person name="Wenning M."/>
        </authorList>
    </citation>
    <scope>NUCLEOTIDE SEQUENCE [LARGE SCALE GENOMIC DNA]</scope>
    <source>
        <strain evidence="1 2">DSM 18862</strain>
    </source>
</reference>
<dbReference type="GeneID" id="57374889"/>
<evidence type="ECO:0008006" key="3">
    <source>
        <dbReference type="Google" id="ProtNLM"/>
    </source>
</evidence>
<evidence type="ECO:0000313" key="2">
    <source>
        <dbReference type="Proteomes" id="UP000188559"/>
    </source>
</evidence>
<organism evidence="1 2">
    <name type="scientific">Pseudomonas azotoformans</name>
    <dbReference type="NCBI Taxonomy" id="47878"/>
    <lineage>
        <taxon>Bacteria</taxon>
        <taxon>Pseudomonadati</taxon>
        <taxon>Pseudomonadota</taxon>
        <taxon>Gammaproteobacteria</taxon>
        <taxon>Pseudomonadales</taxon>
        <taxon>Pseudomonadaceae</taxon>
        <taxon>Pseudomonas</taxon>
    </lineage>
</organism>
<dbReference type="Proteomes" id="UP000188559">
    <property type="component" value="Unassembled WGS sequence"/>
</dbReference>
<dbReference type="AlphaFoldDB" id="A0A1V2JT93"/>
<dbReference type="RefSeq" id="WP_071492854.1">
    <property type="nucleotide sequence ID" value="NZ_LT629702.1"/>
</dbReference>
<proteinExistence type="predicted"/>
<accession>A0A1V2JT93</accession>
<evidence type="ECO:0000313" key="1">
    <source>
        <dbReference type="EMBL" id="ONH48722.1"/>
    </source>
</evidence>
<dbReference type="EMBL" id="MNPV01000001">
    <property type="protein sequence ID" value="ONH48722.1"/>
    <property type="molecule type" value="Genomic_DNA"/>
</dbReference>
<comment type="caution">
    <text evidence="1">The sequence shown here is derived from an EMBL/GenBank/DDBJ whole genome shotgun (WGS) entry which is preliminary data.</text>
</comment>
<sequence>MDISLNAKALSKRDNARIERRLVATLTDACETAKSEIPGFEWLTHTVDYAAFPQSLRVTWVFDTRASQNHALASGFDQRMRELTGDALQQADVPAVQLDRCVHVDSEQACQSQHGGDWRVRLARGASAVRPVR</sequence>